<dbReference type="Pfam" id="PF05755">
    <property type="entry name" value="REF"/>
    <property type="match status" value="1"/>
</dbReference>
<dbReference type="InterPro" id="IPR008802">
    <property type="entry name" value="REF"/>
</dbReference>
<name>A0A803KP10_CHEQI</name>
<evidence type="ECO:0000313" key="2">
    <source>
        <dbReference type="EnsemblPlants" id="AUR62000766-RA:cds"/>
    </source>
</evidence>
<dbReference type="OrthoDB" id="1905464at2759"/>
<dbReference type="GO" id="GO:0080186">
    <property type="term" value="P:developmental vegetative growth"/>
    <property type="evidence" value="ECO:0007669"/>
    <property type="project" value="EnsemblPlants"/>
</dbReference>
<dbReference type="EnsemblPlants" id="AUR62000766-RA">
    <property type="protein sequence ID" value="AUR62000766-RA:cds"/>
    <property type="gene ID" value="AUR62000766"/>
</dbReference>
<dbReference type="GO" id="GO:1902584">
    <property type="term" value="P:positive regulation of response to water deprivation"/>
    <property type="evidence" value="ECO:0007669"/>
    <property type="project" value="EnsemblPlants"/>
</dbReference>
<organism evidence="2 3">
    <name type="scientific">Chenopodium quinoa</name>
    <name type="common">Quinoa</name>
    <dbReference type="NCBI Taxonomy" id="63459"/>
    <lineage>
        <taxon>Eukaryota</taxon>
        <taxon>Viridiplantae</taxon>
        <taxon>Streptophyta</taxon>
        <taxon>Embryophyta</taxon>
        <taxon>Tracheophyta</taxon>
        <taxon>Spermatophyta</taxon>
        <taxon>Magnoliopsida</taxon>
        <taxon>eudicotyledons</taxon>
        <taxon>Gunneridae</taxon>
        <taxon>Pentapetalae</taxon>
        <taxon>Caryophyllales</taxon>
        <taxon>Chenopodiaceae</taxon>
        <taxon>Chenopodioideae</taxon>
        <taxon>Atripliceae</taxon>
        <taxon>Chenopodium</taxon>
    </lineage>
</organism>
<proteinExistence type="inferred from homology"/>
<comment type="similarity">
    <text evidence="1">Belongs to the REF/SRPP family.</text>
</comment>
<dbReference type="Proteomes" id="UP000596660">
    <property type="component" value="Unplaced"/>
</dbReference>
<keyword evidence="3" id="KW-1185">Reference proteome</keyword>
<dbReference type="PANTHER" id="PTHR33732:SF9">
    <property type="entry name" value="REF_SRPP-LIKE PROTEIN OS05G0151300_LOC_OS05G05940"/>
    <property type="match status" value="1"/>
</dbReference>
<reference evidence="2" key="2">
    <citation type="submission" date="2021-03" db="UniProtKB">
        <authorList>
            <consortium name="EnsemblPlants"/>
        </authorList>
    </citation>
    <scope>IDENTIFICATION</scope>
</reference>
<gene>
    <name evidence="2" type="primary">LOC110736857</name>
</gene>
<evidence type="ECO:0000313" key="3">
    <source>
        <dbReference type="Proteomes" id="UP000596660"/>
    </source>
</evidence>
<dbReference type="PANTHER" id="PTHR33732">
    <property type="entry name" value="REF/SRPP-LIKE PROTEIN OS05G0151300/LOC_OS05G05940"/>
    <property type="match status" value="1"/>
</dbReference>
<reference evidence="2" key="1">
    <citation type="journal article" date="2017" name="Nature">
        <title>The genome of Chenopodium quinoa.</title>
        <authorList>
            <person name="Jarvis D.E."/>
            <person name="Ho Y.S."/>
            <person name="Lightfoot D.J."/>
            <person name="Schmoeckel S.M."/>
            <person name="Li B."/>
            <person name="Borm T.J.A."/>
            <person name="Ohyanagi H."/>
            <person name="Mineta K."/>
            <person name="Michell C.T."/>
            <person name="Saber N."/>
            <person name="Kharbatia N.M."/>
            <person name="Rupper R.R."/>
            <person name="Sharp A.R."/>
            <person name="Dally N."/>
            <person name="Boughton B.A."/>
            <person name="Woo Y.H."/>
            <person name="Gao G."/>
            <person name="Schijlen E.G.W.M."/>
            <person name="Guo X."/>
            <person name="Momin A.A."/>
            <person name="Negrao S."/>
            <person name="Al-Babili S."/>
            <person name="Gehring C."/>
            <person name="Roessner U."/>
            <person name="Jung C."/>
            <person name="Murphy K."/>
            <person name="Arold S.T."/>
            <person name="Gojobori T."/>
            <person name="van der Linden C.G."/>
            <person name="van Loo E.N."/>
            <person name="Jellen E.N."/>
            <person name="Maughan P.J."/>
            <person name="Tester M."/>
        </authorList>
    </citation>
    <scope>NUCLEOTIDE SEQUENCE [LARGE SCALE GENOMIC DNA]</scope>
    <source>
        <strain evidence="2">cv. PI 614886</strain>
    </source>
</reference>
<dbReference type="AlphaFoldDB" id="A0A803KP10"/>
<dbReference type="GO" id="GO:0034389">
    <property type="term" value="P:lipid droplet organization"/>
    <property type="evidence" value="ECO:0007669"/>
    <property type="project" value="EnsemblPlants"/>
</dbReference>
<accession>A0A803KP10</accession>
<dbReference type="KEGG" id="cqi:110736857"/>
<sequence length="253" mass="27834">MAEGDFKVEKQVKSGSEEERLKYFEFVHSTALQAILCFSNIYGYAKDKSGPLKPGVETVEGTVKTVVRPVYDRFHEVPLELLKFVDRKVDDTLSKVQHSVPPLVKQVSSRAFDAAQKAPEVARGVASEVQRVGVVDTASGFAKDVYTKYEPTAKEIYTKYEPVAEQYAVSAWRSLNRLPLFPKVAEVIVPTAALCSEKYNQTVKVGAERGYRVANYLPFVPVDKIAKVFESQDGETQTVAADGNGVAVPAAAH</sequence>
<dbReference type="Gramene" id="AUR62000766-RA">
    <property type="protein sequence ID" value="AUR62000766-RA:cds"/>
    <property type="gene ID" value="AUR62000766"/>
</dbReference>
<dbReference type="GeneID" id="110736857"/>
<dbReference type="GO" id="GO:0019915">
    <property type="term" value="P:lipid storage"/>
    <property type="evidence" value="ECO:0007669"/>
    <property type="project" value="EnsemblPlants"/>
</dbReference>
<dbReference type="GO" id="GO:0045927">
    <property type="term" value="P:positive regulation of growth"/>
    <property type="evidence" value="ECO:0007669"/>
    <property type="project" value="EnsemblPlants"/>
</dbReference>
<protein>
    <submittedName>
        <fullName evidence="2">Uncharacterized protein</fullName>
    </submittedName>
</protein>
<dbReference type="OMA" id="SEKYNVM"/>
<evidence type="ECO:0000256" key="1">
    <source>
        <dbReference type="ARBA" id="ARBA00009737"/>
    </source>
</evidence>
<dbReference type="GO" id="GO:0005811">
    <property type="term" value="C:lipid droplet"/>
    <property type="evidence" value="ECO:0007669"/>
    <property type="project" value="EnsemblPlants"/>
</dbReference>
<dbReference type="RefSeq" id="XP_021772877.1">
    <property type="nucleotide sequence ID" value="XM_021917185.1"/>
</dbReference>